<evidence type="ECO:0000313" key="4">
    <source>
        <dbReference type="Proteomes" id="UP000230167"/>
    </source>
</evidence>
<evidence type="ECO:0000313" key="1">
    <source>
        <dbReference type="EMBL" id="MBH1650998.1"/>
    </source>
</evidence>
<dbReference type="EMBL" id="NEQV01000007">
    <property type="protein sequence ID" value="PJL24704.1"/>
    <property type="molecule type" value="Genomic_DNA"/>
</dbReference>
<evidence type="ECO:0000313" key="2">
    <source>
        <dbReference type="EMBL" id="PJL24704.1"/>
    </source>
</evidence>
<proteinExistence type="predicted"/>
<gene>
    <name evidence="2" type="ORF">B9Y64_19295</name>
    <name evidence="3" type="ORF">GPNADHDJ_00187</name>
    <name evidence="1" type="ORF">I5U67_02290</name>
</gene>
<name>A0A0M0NU49_STEMA</name>
<dbReference type="EMBL" id="CP060025">
    <property type="protein sequence ID" value="QNG76021.1"/>
    <property type="molecule type" value="Genomic_DNA"/>
</dbReference>
<evidence type="ECO:0000313" key="5">
    <source>
        <dbReference type="Proteomes" id="UP000515598"/>
    </source>
</evidence>
<dbReference type="GeneID" id="93833521"/>
<reference evidence="2 4" key="1">
    <citation type="journal article" date="2017" name="Front. Microbiol.">
        <title>Double-Face Meets the Bacterial World: The Opportunistic Pathogen Stenotrophomonas maltophilia.</title>
        <authorList>
            <person name="Lira F."/>
            <person name="Berg G."/>
            <person name="Martinez J.L."/>
        </authorList>
    </citation>
    <scope>NUCLEOTIDE SEQUENCE [LARGE SCALE GENOMIC DNA]</scope>
    <source>
        <strain evidence="2 4">EA1</strain>
    </source>
</reference>
<dbReference type="Proteomes" id="UP000625930">
    <property type="component" value="Unassembled WGS sequence"/>
</dbReference>
<dbReference type="RefSeq" id="WP_024956858.1">
    <property type="nucleotide sequence ID" value="NZ_CBCPIZ010000003.1"/>
</dbReference>
<protein>
    <submittedName>
        <fullName evidence="2">Uncharacterized protein</fullName>
    </submittedName>
</protein>
<organism evidence="2 4">
    <name type="scientific">Stenotrophomonas maltophilia</name>
    <name type="common">Pseudomonas maltophilia</name>
    <name type="synonym">Xanthomonas maltophilia</name>
    <dbReference type="NCBI Taxonomy" id="40324"/>
    <lineage>
        <taxon>Bacteria</taxon>
        <taxon>Pseudomonadati</taxon>
        <taxon>Pseudomonadota</taxon>
        <taxon>Gammaproteobacteria</taxon>
        <taxon>Lysobacterales</taxon>
        <taxon>Lysobacteraceae</taxon>
        <taxon>Stenotrophomonas</taxon>
        <taxon>Stenotrophomonas maltophilia group</taxon>
    </lineage>
</organism>
<reference evidence="3 5" key="2">
    <citation type="submission" date="2020-08" db="EMBL/GenBank/DDBJ databases">
        <title>Phenotypic and transcriptomic analysis of seven clinical Stenotrophomonas maltophilia isolates identify a small set of shared and commonly regulated genes involved in biofilm lifestyle.</title>
        <authorList>
            <person name="Alio I."/>
            <person name="Gudzuhn M."/>
            <person name="Streit W."/>
        </authorList>
    </citation>
    <scope>NUCLEOTIDE SEQUENCE [LARGE SCALE GENOMIC DNA]</scope>
    <source>
        <strain evidence="3 5">UHH_SKK55</strain>
    </source>
</reference>
<evidence type="ECO:0000313" key="3">
    <source>
        <dbReference type="EMBL" id="QNG76021.1"/>
    </source>
</evidence>
<dbReference type="AlphaFoldDB" id="A0A0M0NU49"/>
<reference evidence="1" key="3">
    <citation type="submission" date="2020-11" db="EMBL/GenBank/DDBJ databases">
        <title>Enhanced detection system for hospital associated transmission using whole genome sequencing surveillance.</title>
        <authorList>
            <person name="Harrison L.H."/>
            <person name="Van Tyne D."/>
            <person name="Marsh J.W."/>
            <person name="Griffith M.P."/>
            <person name="Snyder D.J."/>
            <person name="Cooper V.S."/>
            <person name="Mustapha M."/>
        </authorList>
    </citation>
    <scope>NUCLEOTIDE SEQUENCE</scope>
    <source>
        <strain evidence="1">STEN00091</strain>
    </source>
</reference>
<sequence length="107" mass="11889">MTERTNESILAPERREIERELTFHFGPLIGYENLPRALGYRSSHALRQAEARGTLPVKIFKVPGRRGKFAFAMDIADWMVGLRAAISPPAVSGTPQDEAAALKPNQE</sequence>
<dbReference type="Proteomes" id="UP000230167">
    <property type="component" value="Unassembled WGS sequence"/>
</dbReference>
<accession>A0A0M0NU49</accession>
<dbReference type="Proteomes" id="UP000515598">
    <property type="component" value="Chromosome"/>
</dbReference>
<dbReference type="EMBL" id="JADUNP010000003">
    <property type="protein sequence ID" value="MBH1650998.1"/>
    <property type="molecule type" value="Genomic_DNA"/>
</dbReference>